<dbReference type="AlphaFoldDB" id="A0A9D1NNZ3"/>
<dbReference type="PANTHER" id="PTHR40074:SF2">
    <property type="entry name" value="O-ACETYLTRANSFERASE WECH"/>
    <property type="match status" value="1"/>
</dbReference>
<feature type="transmembrane region" description="Helical" evidence="7">
    <location>
        <begin position="195"/>
        <end position="217"/>
    </location>
</feature>
<feature type="transmembrane region" description="Helical" evidence="7">
    <location>
        <begin position="229"/>
        <end position="249"/>
    </location>
</feature>
<feature type="transmembrane region" description="Helical" evidence="7">
    <location>
        <begin position="143"/>
        <end position="162"/>
    </location>
</feature>
<evidence type="ECO:0000259" key="8">
    <source>
        <dbReference type="Pfam" id="PF01757"/>
    </source>
</evidence>
<evidence type="ECO:0000256" key="2">
    <source>
        <dbReference type="ARBA" id="ARBA00007400"/>
    </source>
</evidence>
<feature type="domain" description="Acyltransferase 3" evidence="8">
    <location>
        <begin position="19"/>
        <end position="330"/>
    </location>
</feature>
<dbReference type="GO" id="GO:0005886">
    <property type="term" value="C:plasma membrane"/>
    <property type="evidence" value="ECO:0007669"/>
    <property type="project" value="UniProtKB-SubCell"/>
</dbReference>
<dbReference type="InterPro" id="IPR002656">
    <property type="entry name" value="Acyl_transf_3_dom"/>
</dbReference>
<sequence length="348" mass="38414">MQTAIPSSVSSKLANMGFWCACLVVVSHIFVMPDSDAMTFWARDVLTRVHAIDVPFFFLAAGYFLAGHVMEWRWWEGEVFKRARTLLLPFFLWILLWLVYEQALALGQGMLDGKPPSACVSIAIGALPASFGLNPLGSPALPPLWFVRTLFCLVVLSPLLVAPIKQGYLCGRLWMGMLLAVFGLYVVVFDSPYEALFGVSSFLTVSGIFWFTLGLFLRLHPVSVPLPAWGGAMLLAATLAVEVAVVLVMPPDSMWARLVSFVGGIVLMPAVWAMMPSRAWPRWLTSAAFPIYLMHWFVLFPLAGLLSYPSTFPVYLCFVAAGILLPLAVTCALRRWLPKTACVLFGGR</sequence>
<keyword evidence="4 7" id="KW-0812">Transmembrane</keyword>
<keyword evidence="9" id="KW-0808">Transferase</keyword>
<reference evidence="9" key="1">
    <citation type="submission" date="2020-10" db="EMBL/GenBank/DDBJ databases">
        <authorList>
            <person name="Gilroy R."/>
        </authorList>
    </citation>
    <scope>NUCLEOTIDE SEQUENCE</scope>
    <source>
        <strain evidence="9">35461</strain>
    </source>
</reference>
<evidence type="ECO:0000256" key="1">
    <source>
        <dbReference type="ARBA" id="ARBA00004651"/>
    </source>
</evidence>
<keyword evidence="3" id="KW-1003">Cell membrane</keyword>
<evidence type="ECO:0000256" key="3">
    <source>
        <dbReference type="ARBA" id="ARBA00022475"/>
    </source>
</evidence>
<comment type="caution">
    <text evidence="9">The sequence shown here is derived from an EMBL/GenBank/DDBJ whole genome shotgun (WGS) entry which is preliminary data.</text>
</comment>
<feature type="transmembrane region" description="Helical" evidence="7">
    <location>
        <begin position="169"/>
        <end position="189"/>
    </location>
</feature>
<protein>
    <submittedName>
        <fullName evidence="9">Acyltransferase</fullName>
    </submittedName>
</protein>
<feature type="transmembrane region" description="Helical" evidence="7">
    <location>
        <begin position="255"/>
        <end position="275"/>
    </location>
</feature>
<feature type="transmembrane region" description="Helical" evidence="7">
    <location>
        <begin position="86"/>
        <end position="106"/>
    </location>
</feature>
<dbReference type="PANTHER" id="PTHR40074">
    <property type="entry name" value="O-ACETYLTRANSFERASE WECH"/>
    <property type="match status" value="1"/>
</dbReference>
<reference evidence="9" key="2">
    <citation type="journal article" date="2021" name="PeerJ">
        <title>Extensive microbial diversity within the chicken gut microbiome revealed by metagenomics and culture.</title>
        <authorList>
            <person name="Gilroy R."/>
            <person name="Ravi A."/>
            <person name="Getino M."/>
            <person name="Pursley I."/>
            <person name="Horton D.L."/>
            <person name="Alikhan N.F."/>
            <person name="Baker D."/>
            <person name="Gharbi K."/>
            <person name="Hall N."/>
            <person name="Watson M."/>
            <person name="Adriaenssens E.M."/>
            <person name="Foster-Nyarko E."/>
            <person name="Jarju S."/>
            <person name="Secka A."/>
            <person name="Antonio M."/>
            <person name="Oren A."/>
            <person name="Chaudhuri R.R."/>
            <person name="La Ragione R."/>
            <person name="Hildebrand F."/>
            <person name="Pallen M.J."/>
        </authorList>
    </citation>
    <scope>NUCLEOTIDE SEQUENCE</scope>
    <source>
        <strain evidence="9">35461</strain>
    </source>
</reference>
<feature type="transmembrane region" description="Helical" evidence="7">
    <location>
        <begin position="312"/>
        <end position="333"/>
    </location>
</feature>
<comment type="subcellular location">
    <subcellularLocation>
        <location evidence="1">Cell membrane</location>
        <topology evidence="1">Multi-pass membrane protein</topology>
    </subcellularLocation>
</comment>
<dbReference type="Proteomes" id="UP000886845">
    <property type="component" value="Unassembled WGS sequence"/>
</dbReference>
<evidence type="ECO:0000256" key="4">
    <source>
        <dbReference type="ARBA" id="ARBA00022692"/>
    </source>
</evidence>
<name>A0A9D1NNZ3_9BACT</name>
<gene>
    <name evidence="9" type="ORF">IAC79_06950</name>
</gene>
<feature type="transmembrane region" description="Helical" evidence="7">
    <location>
        <begin position="287"/>
        <end position="306"/>
    </location>
</feature>
<dbReference type="GO" id="GO:0009246">
    <property type="term" value="P:enterobacterial common antigen biosynthetic process"/>
    <property type="evidence" value="ECO:0007669"/>
    <property type="project" value="TreeGrafter"/>
</dbReference>
<evidence type="ECO:0000313" key="10">
    <source>
        <dbReference type="Proteomes" id="UP000886845"/>
    </source>
</evidence>
<evidence type="ECO:0000256" key="6">
    <source>
        <dbReference type="ARBA" id="ARBA00023136"/>
    </source>
</evidence>
<evidence type="ECO:0000313" key="9">
    <source>
        <dbReference type="EMBL" id="HIV09832.1"/>
    </source>
</evidence>
<organism evidence="9 10">
    <name type="scientific">Candidatus Spyradenecus faecavium</name>
    <dbReference type="NCBI Taxonomy" id="2840947"/>
    <lineage>
        <taxon>Bacteria</taxon>
        <taxon>Pseudomonadati</taxon>
        <taxon>Lentisphaerota</taxon>
        <taxon>Lentisphaeria</taxon>
        <taxon>Lentisphaerales</taxon>
        <taxon>Lentisphaeraceae</taxon>
        <taxon>Lentisphaeraceae incertae sedis</taxon>
        <taxon>Candidatus Spyradenecus</taxon>
    </lineage>
</organism>
<proteinExistence type="inferred from homology"/>
<feature type="transmembrane region" description="Helical" evidence="7">
    <location>
        <begin position="16"/>
        <end position="33"/>
    </location>
</feature>
<dbReference type="GO" id="GO:0016413">
    <property type="term" value="F:O-acetyltransferase activity"/>
    <property type="evidence" value="ECO:0007669"/>
    <property type="project" value="TreeGrafter"/>
</dbReference>
<comment type="similarity">
    <text evidence="2">Belongs to the acyltransferase 3 family.</text>
</comment>
<feature type="transmembrane region" description="Helical" evidence="7">
    <location>
        <begin position="45"/>
        <end position="66"/>
    </location>
</feature>
<keyword evidence="5 7" id="KW-1133">Transmembrane helix</keyword>
<evidence type="ECO:0000256" key="7">
    <source>
        <dbReference type="SAM" id="Phobius"/>
    </source>
</evidence>
<keyword evidence="6 7" id="KW-0472">Membrane</keyword>
<keyword evidence="9" id="KW-0012">Acyltransferase</keyword>
<dbReference type="Pfam" id="PF01757">
    <property type="entry name" value="Acyl_transf_3"/>
    <property type="match status" value="1"/>
</dbReference>
<dbReference type="EMBL" id="DVOR01000223">
    <property type="protein sequence ID" value="HIV09832.1"/>
    <property type="molecule type" value="Genomic_DNA"/>
</dbReference>
<evidence type="ECO:0000256" key="5">
    <source>
        <dbReference type="ARBA" id="ARBA00022989"/>
    </source>
</evidence>
<accession>A0A9D1NNZ3</accession>